<evidence type="ECO:0000256" key="9">
    <source>
        <dbReference type="ARBA" id="ARBA00022989"/>
    </source>
</evidence>
<gene>
    <name evidence="15" type="ORF">PG1C_04225</name>
</gene>
<evidence type="ECO:0000259" key="14">
    <source>
        <dbReference type="Pfam" id="PF01292"/>
    </source>
</evidence>
<comment type="similarity">
    <text evidence="12">Belongs to the cytochrome b561 family.</text>
</comment>
<dbReference type="Proteomes" id="UP000061603">
    <property type="component" value="Chromosome"/>
</dbReference>
<comment type="cofactor">
    <cofactor evidence="1">
        <name>heme b</name>
        <dbReference type="ChEBI" id="CHEBI:60344"/>
    </cofactor>
</comment>
<proteinExistence type="inferred from homology"/>
<evidence type="ECO:0000313" key="16">
    <source>
        <dbReference type="Proteomes" id="UP000061603"/>
    </source>
</evidence>
<keyword evidence="8" id="KW-0249">Electron transport</keyword>
<evidence type="ECO:0000256" key="4">
    <source>
        <dbReference type="ARBA" id="ARBA00022475"/>
    </source>
</evidence>
<dbReference type="HOGENOM" id="CLU_095321_4_1_4"/>
<feature type="transmembrane region" description="Helical" evidence="13">
    <location>
        <begin position="145"/>
        <end position="162"/>
    </location>
</feature>
<evidence type="ECO:0000256" key="10">
    <source>
        <dbReference type="ARBA" id="ARBA00023004"/>
    </source>
</evidence>
<protein>
    <submittedName>
        <fullName evidence="15">Cytochrome B561</fullName>
    </submittedName>
</protein>
<dbReference type="AlphaFoldDB" id="A0A0C5J7F6"/>
<dbReference type="InterPro" id="IPR052168">
    <property type="entry name" value="Cytochrome_b561_oxidase"/>
</dbReference>
<dbReference type="GO" id="GO:0020037">
    <property type="term" value="F:heme binding"/>
    <property type="evidence" value="ECO:0007669"/>
    <property type="project" value="TreeGrafter"/>
</dbReference>
<keyword evidence="10" id="KW-0408">Iron</keyword>
<feature type="transmembrane region" description="Helical" evidence="13">
    <location>
        <begin position="90"/>
        <end position="109"/>
    </location>
</feature>
<feature type="transmembrane region" description="Helical" evidence="13">
    <location>
        <begin position="52"/>
        <end position="69"/>
    </location>
</feature>
<dbReference type="KEGG" id="rbu:PG1C_04225"/>
<dbReference type="PANTHER" id="PTHR30529:SF1">
    <property type="entry name" value="CYTOCHROME B561 HOMOLOG 2"/>
    <property type="match status" value="1"/>
</dbReference>
<dbReference type="RefSeq" id="WP_202636174.1">
    <property type="nucleotide sequence ID" value="NZ_CP010554.1"/>
</dbReference>
<keyword evidence="11 13" id="KW-0472">Membrane</keyword>
<dbReference type="PATRIC" id="fig|1565605.3.peg.887"/>
<keyword evidence="7" id="KW-0479">Metal-binding</keyword>
<keyword evidence="16" id="KW-1185">Reference proteome</keyword>
<evidence type="ECO:0000256" key="5">
    <source>
        <dbReference type="ARBA" id="ARBA00022617"/>
    </source>
</evidence>
<dbReference type="Pfam" id="PF01292">
    <property type="entry name" value="Ni_hydr_CYTB"/>
    <property type="match status" value="1"/>
</dbReference>
<evidence type="ECO:0000256" key="2">
    <source>
        <dbReference type="ARBA" id="ARBA00004651"/>
    </source>
</evidence>
<reference evidence="15 16" key="1">
    <citation type="journal article" date="2015" name="Genome Announc.">
        <title>Complete Genome Sequence of a Novel Bacterium within the Family Rhodocyclaceae That Degrades Polycyclic Aromatic Hydrocarbons.</title>
        <authorList>
            <person name="Singleton D.R."/>
            <person name="Dickey A.N."/>
            <person name="Scholl E.H."/>
            <person name="Wright F.A."/>
            <person name="Aitken M.D."/>
        </authorList>
    </citation>
    <scope>NUCLEOTIDE SEQUENCE [LARGE SCALE GENOMIC DNA]</scope>
    <source>
        <strain evidence="16">PG1-Ca6</strain>
    </source>
</reference>
<keyword evidence="5" id="KW-0349">Heme</keyword>
<dbReference type="PANTHER" id="PTHR30529">
    <property type="entry name" value="CYTOCHROME B561"/>
    <property type="match status" value="1"/>
</dbReference>
<keyword evidence="4" id="KW-1003">Cell membrane</keyword>
<evidence type="ECO:0000256" key="3">
    <source>
        <dbReference type="ARBA" id="ARBA00022448"/>
    </source>
</evidence>
<evidence type="ECO:0000313" key="15">
    <source>
        <dbReference type="EMBL" id="AJP47890.1"/>
    </source>
</evidence>
<keyword evidence="6 13" id="KW-0812">Transmembrane</keyword>
<evidence type="ECO:0000256" key="13">
    <source>
        <dbReference type="SAM" id="Phobius"/>
    </source>
</evidence>
<dbReference type="STRING" id="1565605.PG1C_04225"/>
<dbReference type="InterPro" id="IPR016174">
    <property type="entry name" value="Di-haem_cyt_TM"/>
</dbReference>
<sequence length="182" mass="20638">MRQTSSTTYTGTAIAFHWLMALLIFAAFPLGVYMHELPLSPIKLRLYSYHKWIGITVLVLATLRVLWRTSHRPPALPASLPRWQQIATHAMHHSLYLLLLLIPLSGWLMSSAKGFQTVWFGIFPLPDLVAKDKALGDLLQEVHEVLNFTLLGLVSLHILAALKHHFIDRDGILLRILSTHPK</sequence>
<feature type="transmembrane region" description="Helical" evidence="13">
    <location>
        <begin position="12"/>
        <end position="32"/>
    </location>
</feature>
<dbReference type="InterPro" id="IPR011577">
    <property type="entry name" value="Cyt_b561_bac/Ni-Hgenase"/>
</dbReference>
<evidence type="ECO:0000256" key="6">
    <source>
        <dbReference type="ARBA" id="ARBA00022692"/>
    </source>
</evidence>
<evidence type="ECO:0000256" key="12">
    <source>
        <dbReference type="ARBA" id="ARBA00037975"/>
    </source>
</evidence>
<evidence type="ECO:0000256" key="11">
    <source>
        <dbReference type="ARBA" id="ARBA00023136"/>
    </source>
</evidence>
<dbReference type="GO" id="GO:0009055">
    <property type="term" value="F:electron transfer activity"/>
    <property type="evidence" value="ECO:0007669"/>
    <property type="project" value="InterPro"/>
</dbReference>
<accession>A0A0C5J7F6</accession>
<organism evidence="15 16">
    <name type="scientific">Rugosibacter aromaticivorans</name>
    <dbReference type="NCBI Taxonomy" id="1565605"/>
    <lineage>
        <taxon>Bacteria</taxon>
        <taxon>Pseudomonadati</taxon>
        <taxon>Pseudomonadota</taxon>
        <taxon>Betaproteobacteria</taxon>
        <taxon>Nitrosomonadales</taxon>
        <taxon>Sterolibacteriaceae</taxon>
        <taxon>Rugosibacter</taxon>
    </lineage>
</organism>
<dbReference type="GO" id="GO:0005886">
    <property type="term" value="C:plasma membrane"/>
    <property type="evidence" value="ECO:0007669"/>
    <property type="project" value="UniProtKB-SubCell"/>
</dbReference>
<evidence type="ECO:0000256" key="7">
    <source>
        <dbReference type="ARBA" id="ARBA00022723"/>
    </source>
</evidence>
<dbReference type="GO" id="GO:0046872">
    <property type="term" value="F:metal ion binding"/>
    <property type="evidence" value="ECO:0007669"/>
    <property type="project" value="UniProtKB-KW"/>
</dbReference>
<keyword evidence="9 13" id="KW-1133">Transmembrane helix</keyword>
<feature type="domain" description="Cytochrome b561 bacterial/Ni-hydrogenase" evidence="14">
    <location>
        <begin position="9"/>
        <end position="178"/>
    </location>
</feature>
<comment type="subcellular location">
    <subcellularLocation>
        <location evidence="2">Cell membrane</location>
        <topology evidence="2">Multi-pass membrane protein</topology>
    </subcellularLocation>
</comment>
<name>A0A0C5J7F6_9PROT</name>
<dbReference type="EMBL" id="CP010554">
    <property type="protein sequence ID" value="AJP47890.1"/>
    <property type="molecule type" value="Genomic_DNA"/>
</dbReference>
<dbReference type="GO" id="GO:0022904">
    <property type="term" value="P:respiratory electron transport chain"/>
    <property type="evidence" value="ECO:0007669"/>
    <property type="project" value="InterPro"/>
</dbReference>
<evidence type="ECO:0000256" key="8">
    <source>
        <dbReference type="ARBA" id="ARBA00022982"/>
    </source>
</evidence>
<dbReference type="SUPFAM" id="SSF81342">
    <property type="entry name" value="Transmembrane di-heme cytochromes"/>
    <property type="match status" value="1"/>
</dbReference>
<evidence type="ECO:0000256" key="1">
    <source>
        <dbReference type="ARBA" id="ARBA00001970"/>
    </source>
</evidence>
<keyword evidence="3" id="KW-0813">Transport</keyword>